<name>A0ABQ8UAA8_9EUKA</name>
<organism evidence="2 3">
    <name type="scientific">Paratrimastix pyriformis</name>
    <dbReference type="NCBI Taxonomy" id="342808"/>
    <lineage>
        <taxon>Eukaryota</taxon>
        <taxon>Metamonada</taxon>
        <taxon>Preaxostyla</taxon>
        <taxon>Paratrimastigidae</taxon>
        <taxon>Paratrimastix</taxon>
    </lineage>
</organism>
<dbReference type="InterPro" id="IPR000626">
    <property type="entry name" value="Ubiquitin-like_dom"/>
</dbReference>
<accession>A0ABQ8UAA8</accession>
<evidence type="ECO:0000259" key="1">
    <source>
        <dbReference type="PROSITE" id="PS50053"/>
    </source>
</evidence>
<dbReference type="PRINTS" id="PR00348">
    <property type="entry name" value="UBIQUITIN"/>
</dbReference>
<reference evidence="2" key="1">
    <citation type="journal article" date="2022" name="bioRxiv">
        <title>Genomics of Preaxostyla Flagellates Illuminates Evolutionary Transitions and the Path Towards Mitochondrial Loss.</title>
        <authorList>
            <person name="Novak L.V.F."/>
            <person name="Treitli S.C."/>
            <person name="Pyrih J."/>
            <person name="Halakuc P."/>
            <person name="Pipaliya S.V."/>
            <person name="Vacek V."/>
            <person name="Brzon O."/>
            <person name="Soukal P."/>
            <person name="Eme L."/>
            <person name="Dacks J.B."/>
            <person name="Karnkowska A."/>
            <person name="Elias M."/>
            <person name="Hampl V."/>
        </authorList>
    </citation>
    <scope>NUCLEOTIDE SEQUENCE</scope>
    <source>
        <strain evidence="2">RCP-MX</strain>
    </source>
</reference>
<dbReference type="PANTHER" id="PTHR10666">
    <property type="entry name" value="UBIQUITIN"/>
    <property type="match status" value="1"/>
</dbReference>
<dbReference type="InterPro" id="IPR029071">
    <property type="entry name" value="Ubiquitin-like_domsf"/>
</dbReference>
<dbReference type="Gene3D" id="3.10.20.90">
    <property type="entry name" value="Phosphatidylinositol 3-kinase Catalytic Subunit, Chain A, domain 1"/>
    <property type="match status" value="1"/>
</dbReference>
<comment type="caution">
    <text evidence="2">The sequence shown here is derived from an EMBL/GenBank/DDBJ whole genome shotgun (WGS) entry which is preliminary data.</text>
</comment>
<evidence type="ECO:0000313" key="3">
    <source>
        <dbReference type="Proteomes" id="UP001141327"/>
    </source>
</evidence>
<protein>
    <recommendedName>
        <fullName evidence="1">Ubiquitin-like domain-containing protein</fullName>
    </recommendedName>
</protein>
<keyword evidence="3" id="KW-1185">Reference proteome</keyword>
<gene>
    <name evidence="2" type="ORF">PAPYR_11056</name>
</gene>
<dbReference type="Proteomes" id="UP001141327">
    <property type="component" value="Unassembled WGS sequence"/>
</dbReference>
<dbReference type="SUPFAM" id="SSF54236">
    <property type="entry name" value="Ubiquitin-like"/>
    <property type="match status" value="1"/>
</dbReference>
<dbReference type="SMART" id="SM00213">
    <property type="entry name" value="UBQ"/>
    <property type="match status" value="1"/>
</dbReference>
<dbReference type="EMBL" id="JAPMOS010000169">
    <property type="protein sequence ID" value="KAJ4454280.1"/>
    <property type="molecule type" value="Genomic_DNA"/>
</dbReference>
<feature type="domain" description="Ubiquitin-like" evidence="1">
    <location>
        <begin position="6"/>
        <end position="81"/>
    </location>
</feature>
<dbReference type="Pfam" id="PF00240">
    <property type="entry name" value="ubiquitin"/>
    <property type="match status" value="1"/>
</dbReference>
<evidence type="ECO:0000313" key="2">
    <source>
        <dbReference type="EMBL" id="KAJ4454280.1"/>
    </source>
</evidence>
<dbReference type="PROSITE" id="PS50053">
    <property type="entry name" value="UBIQUITIN_2"/>
    <property type="match status" value="1"/>
</dbReference>
<dbReference type="InterPro" id="IPR050158">
    <property type="entry name" value="Ubiquitin_ubiquitin-like"/>
</dbReference>
<dbReference type="InterPro" id="IPR019956">
    <property type="entry name" value="Ubiquitin_dom"/>
</dbReference>
<sequence length="177" mass="19190">MERPPLQIFYRNLSGHSVTLDVSPTDTIRKIKERITEIEGIPVDEQRLMKGGEQLVDDRSLQDSGVDREATLELALRLLGGPPTHPVQARVTIPSVGTTTVPLCLCHTNCGEGNVVTLLGALKRAFPEVEARGIGELTVGGAIRIPLRNPDAQLSEFIPGVPRNAVLEMEGTLNAIR</sequence>
<proteinExistence type="predicted"/>